<dbReference type="InterPro" id="IPR008964">
    <property type="entry name" value="Invasin/intimin_cell_adhesion"/>
</dbReference>
<feature type="domain" description="BIG2" evidence="2">
    <location>
        <begin position="382"/>
        <end position="459"/>
    </location>
</feature>
<dbReference type="InterPro" id="IPR003343">
    <property type="entry name" value="Big_2"/>
</dbReference>
<dbReference type="Pfam" id="PF00112">
    <property type="entry name" value="Peptidase_C1"/>
    <property type="match status" value="1"/>
</dbReference>
<dbReference type="eggNOG" id="COG5492">
    <property type="taxonomic scope" value="Bacteria"/>
</dbReference>
<dbReference type="InterPro" id="IPR038765">
    <property type="entry name" value="Papain-like_cys_pep_sf"/>
</dbReference>
<evidence type="ECO:0000259" key="3">
    <source>
        <dbReference type="SMART" id="SM00645"/>
    </source>
</evidence>
<feature type="chain" id="PRO_5010277633" evidence="1">
    <location>
        <begin position="25"/>
        <end position="548"/>
    </location>
</feature>
<feature type="signal peptide" evidence="1">
    <location>
        <begin position="1"/>
        <end position="24"/>
    </location>
</feature>
<sequence>MQQKALAWLLTIILLLGLPGLARAADGPYPLNCVPSPEAGLKSRLLAREAKTLRSLQPPAAVDYTALLPEPGDQGRQGSCVAWAVAYAYKSYQENLERQWGLNSAGHLFSPAFIYNQINGGRDNGATFYDALQLISQQGCDTLQGFPYREYDYLSRPGPAQLQRAYHFRSKSWWTIDYNPDGGIDPQRVKQALQQGPVLAGTLVFWEAGWSKYYGSQEGVISLADINWQLPHDLTGGHAICLVGYDDNYPTKDGNGAFKFINSWGKDWGRQGYGWMSYAYLANAVFEAHAMEDLTGTLQLSQAALTLSPGQRAALTARADYSDGTVEDITGQAVWASLNEGVARVQGGQVEAVAPGRAVITADYGFKQVTCEITVQDGRHIPVQGLTLDRQELLLPLNSQVRLTAVIEPAEASNPAVSWASSNPAVVAVDKNGLLKARRTGTAVITATSADGGFTAQCTVEVARLKKLTADSTYIKGLPGQSAGLTLLADFGGGRLVDVTQQARWRSNRSKVVTVNAGELQLVAPGSTTVTAGYGGRSITIRVKVEKP</sequence>
<comment type="caution">
    <text evidence="4">The sequence shown here is derived from an EMBL/GenBank/DDBJ whole genome shotgun (WGS) entry which is preliminary data.</text>
</comment>
<dbReference type="OrthoDB" id="3648721at2"/>
<dbReference type="CDD" id="cd02619">
    <property type="entry name" value="Peptidase_C1"/>
    <property type="match status" value="1"/>
</dbReference>
<gene>
    <name evidence="4" type="ORF">DESHY_110578</name>
</gene>
<organism evidence="4 5">
    <name type="scientific">Desulforamulus hydrothermalis Lam5 = DSM 18033</name>
    <dbReference type="NCBI Taxonomy" id="1121428"/>
    <lineage>
        <taxon>Bacteria</taxon>
        <taxon>Bacillati</taxon>
        <taxon>Bacillota</taxon>
        <taxon>Clostridia</taxon>
        <taxon>Eubacteriales</taxon>
        <taxon>Peptococcaceae</taxon>
        <taxon>Desulforamulus</taxon>
    </lineage>
</organism>
<evidence type="ECO:0000313" key="4">
    <source>
        <dbReference type="EMBL" id="CCO07632.1"/>
    </source>
</evidence>
<name>K8DXZ6_9FIRM</name>
<dbReference type="eggNOG" id="COG4870">
    <property type="taxonomic scope" value="Bacteria"/>
</dbReference>
<dbReference type="SUPFAM" id="SSF54001">
    <property type="entry name" value="Cysteine proteinases"/>
    <property type="match status" value="1"/>
</dbReference>
<dbReference type="GO" id="GO:0008234">
    <property type="term" value="F:cysteine-type peptidase activity"/>
    <property type="evidence" value="ECO:0007669"/>
    <property type="project" value="InterPro"/>
</dbReference>
<dbReference type="AlphaFoldDB" id="K8DXZ6"/>
<feature type="domain" description="BIG2" evidence="2">
    <location>
        <begin position="294"/>
        <end position="374"/>
    </location>
</feature>
<dbReference type="STRING" id="1121428.DESHY_110578"/>
<dbReference type="RefSeq" id="WP_008410580.1">
    <property type="nucleotide sequence ID" value="NZ_CAOS01000003.1"/>
</dbReference>
<dbReference type="PROSITE" id="PS00639">
    <property type="entry name" value="THIOL_PROTEASE_HIS"/>
    <property type="match status" value="1"/>
</dbReference>
<dbReference type="EMBL" id="CAOS01000003">
    <property type="protein sequence ID" value="CCO07632.1"/>
    <property type="molecule type" value="Genomic_DNA"/>
</dbReference>
<dbReference type="Gene3D" id="2.60.40.1080">
    <property type="match status" value="3"/>
</dbReference>
<dbReference type="InterPro" id="IPR025660">
    <property type="entry name" value="Pept_his_AS"/>
</dbReference>
<evidence type="ECO:0000256" key="1">
    <source>
        <dbReference type="SAM" id="SignalP"/>
    </source>
</evidence>
<dbReference type="Pfam" id="PF02368">
    <property type="entry name" value="Big_2"/>
    <property type="match status" value="2"/>
</dbReference>
<dbReference type="Gene3D" id="3.90.70.10">
    <property type="entry name" value="Cysteine proteinases"/>
    <property type="match status" value="1"/>
</dbReference>
<accession>K8DXZ6</accession>
<dbReference type="GO" id="GO:0006508">
    <property type="term" value="P:proteolysis"/>
    <property type="evidence" value="ECO:0007669"/>
    <property type="project" value="InterPro"/>
</dbReference>
<evidence type="ECO:0000259" key="2">
    <source>
        <dbReference type="SMART" id="SM00635"/>
    </source>
</evidence>
<dbReference type="Proteomes" id="UP000009315">
    <property type="component" value="Unassembled WGS sequence"/>
</dbReference>
<protein>
    <submittedName>
        <fullName evidence="4">Uncharacterized protein</fullName>
    </submittedName>
</protein>
<keyword evidence="5" id="KW-1185">Reference proteome</keyword>
<dbReference type="SMART" id="SM00635">
    <property type="entry name" value="BID_2"/>
    <property type="match status" value="3"/>
</dbReference>
<proteinExistence type="predicted"/>
<dbReference type="SMART" id="SM00645">
    <property type="entry name" value="Pept_C1"/>
    <property type="match status" value="1"/>
</dbReference>
<feature type="domain" description="Peptidase C1A papain C-terminal" evidence="3">
    <location>
        <begin position="58"/>
        <end position="286"/>
    </location>
</feature>
<dbReference type="InterPro" id="IPR000668">
    <property type="entry name" value="Peptidase_C1A_C"/>
</dbReference>
<dbReference type="SUPFAM" id="SSF49373">
    <property type="entry name" value="Invasin/intimin cell-adhesion fragments"/>
    <property type="match status" value="2"/>
</dbReference>
<keyword evidence="1" id="KW-0732">Signal</keyword>
<evidence type="ECO:0000313" key="5">
    <source>
        <dbReference type="Proteomes" id="UP000009315"/>
    </source>
</evidence>
<feature type="domain" description="BIG2" evidence="2">
    <location>
        <begin position="462"/>
        <end position="544"/>
    </location>
</feature>
<reference evidence="4 5" key="1">
    <citation type="journal article" date="2013" name="Genome Announc.">
        <title>Genome Sequence of the Sulfate-Reducing Bacterium Desulfotomaculum hydrothermale Lam5(T).</title>
        <authorList>
            <person name="Amin O."/>
            <person name="Fardeau M.L."/>
            <person name="Valette O."/>
            <person name="Hirschler-Rea A."/>
            <person name="Barbe V."/>
            <person name="Medigue C."/>
            <person name="Vacherie B."/>
            <person name="Ollivier B."/>
            <person name="Bertin P.N."/>
            <person name="Dolla A."/>
        </authorList>
    </citation>
    <scope>NUCLEOTIDE SEQUENCE [LARGE SCALE GENOMIC DNA]</scope>
    <source>
        <strain evidence="5">Lam5 / DSM 18033</strain>
    </source>
</reference>